<keyword evidence="2" id="KW-0732">Signal</keyword>
<feature type="domain" description="EF-hand" evidence="3">
    <location>
        <begin position="1313"/>
        <end position="1348"/>
    </location>
</feature>
<dbReference type="Proteomes" id="UP000332933">
    <property type="component" value="Unassembled WGS sequence"/>
</dbReference>
<dbReference type="SUPFAM" id="SSF75005">
    <property type="entry name" value="Arabinanase/levansucrase/invertase"/>
    <property type="match status" value="1"/>
</dbReference>
<dbReference type="OrthoDB" id="9970295at2759"/>
<dbReference type="SUPFAM" id="SSF47473">
    <property type="entry name" value="EF-hand"/>
    <property type="match status" value="1"/>
</dbReference>
<dbReference type="InterPro" id="IPR018247">
    <property type="entry name" value="EF_Hand_1_Ca_BS"/>
</dbReference>
<evidence type="ECO:0000256" key="2">
    <source>
        <dbReference type="SAM" id="SignalP"/>
    </source>
</evidence>
<dbReference type="GO" id="GO:0005509">
    <property type="term" value="F:calcium ion binding"/>
    <property type="evidence" value="ECO:0007669"/>
    <property type="project" value="InterPro"/>
</dbReference>
<dbReference type="Gene3D" id="1.10.238.10">
    <property type="entry name" value="EF-hand"/>
    <property type="match status" value="2"/>
</dbReference>
<dbReference type="InterPro" id="IPR011992">
    <property type="entry name" value="EF-hand-dom_pair"/>
</dbReference>
<feature type="domain" description="EF-hand" evidence="3">
    <location>
        <begin position="1349"/>
        <end position="1376"/>
    </location>
</feature>
<reference evidence="5 6" key="1">
    <citation type="submission" date="2019-03" db="EMBL/GenBank/DDBJ databases">
        <authorList>
            <person name="Gaulin E."/>
            <person name="Dumas B."/>
        </authorList>
    </citation>
    <scope>NUCLEOTIDE SEQUENCE [LARGE SCALE GENOMIC DNA]</scope>
    <source>
        <strain evidence="5">CBS 568.67</strain>
    </source>
</reference>
<dbReference type="PANTHER" id="PTHR22925">
    <property type="entry name" value="GLYCOSYL HYDROLASE 43 FAMILY MEMBER"/>
    <property type="match status" value="1"/>
</dbReference>
<gene>
    <name evidence="5" type="primary">Aste57867_23574</name>
    <name evidence="4" type="ORF">As57867_023503</name>
    <name evidence="5" type="ORF">ASTE57867_23574</name>
</gene>
<evidence type="ECO:0000313" key="4">
    <source>
        <dbReference type="EMBL" id="KAF0684433.1"/>
    </source>
</evidence>
<accession>A0A485LP40</accession>
<feature type="chain" id="PRO_5036116591" evidence="2">
    <location>
        <begin position="18"/>
        <end position="1759"/>
    </location>
</feature>
<dbReference type="InterPro" id="IPR002048">
    <property type="entry name" value="EF_hand_dom"/>
</dbReference>
<name>A0A485LP40_9STRA</name>
<protein>
    <submittedName>
        <fullName evidence="5">Aste57867_23574 protein</fullName>
    </submittedName>
</protein>
<proteinExistence type="predicted"/>
<dbReference type="EMBL" id="VJMH01007285">
    <property type="protein sequence ID" value="KAF0684433.1"/>
    <property type="molecule type" value="Genomic_DNA"/>
</dbReference>
<dbReference type="InterPro" id="IPR023296">
    <property type="entry name" value="Glyco_hydro_beta-prop_sf"/>
</dbReference>
<dbReference type="Pfam" id="PF13202">
    <property type="entry name" value="EF-hand_5"/>
    <property type="match status" value="1"/>
</dbReference>
<evidence type="ECO:0000313" key="5">
    <source>
        <dbReference type="EMBL" id="VFU00219.1"/>
    </source>
</evidence>
<sequence length="1759" mass="193516">MARQWWLVASMVAYASGVDFAQTLIQQTRCSLTPTTPACLEYERCKTTHRCARGDEEYTIQDALLQVYDQAFLEGHRVQVQLVNDFEDWKTGVHHWAVGNTWRPPQAFGFDTFQYPLLGSIELDAGTIYVDTTTATLSGDISFQGVLLPTTQRTFVAVFNFVTFYLGANVQVFLKGSHGLVLLSRSSLVLNTKLIAPPGMLGGFPGGGTLAQYNMNGPGSSNVRVYVHTVTTSGFLQPTIQEIQTSVASGQTLRGYFTLASPIAVTGRIPFDASSDQLKAMLEVGLGIGTVNVQRMGQDVANVGRIWRVTFLTALGNVPLLTPTTYLTGLQSTVQTRIIAAGNQLSGTFRLAFLNKLTPPLSFNISASDLQGQLQAAYDVMSVNVSKLTLTSIERGCTWNIQMTTRIGNTSPTSPTAPVMIQPLMFMTASIADTVVDPVTQLATSVPKLLGSGAAVTITNTAGFSVAYGGAGGTLQRQEDLLGGSGGAGGDPTPTNFQQYPRPILGGAGGGAMYLGAINDVTIGPNASIVVDGQKGEDGIFAGGGGSGGTIVVTSGTSVHILGLLSAQGGIGGASTRAPGGSGSGGWISLRAHSVALSGSGRLQATPQGTVDMNVQTQLQITTDPYVGAAQTSKSLYLAKSIIEQNPILEGPTFSIYAAQPTRVSYFLRLGNVQQGTLLNNRGALFGIHRSSDPTLFVAGIGMLNGAFNYGTNFRGFPLNELVPHVHAFQWYQFDILLNWQTMKLAIRVNGVTLVSNVPFQTDAIDLVGLYTYDAMQTWWDEIHVGLDHTLNFQCPQVQGENVVLQSNRARPLWNSNVVGPVTKFAPKISHESHLSKRPVYQYNHGGLVPNDGPSHRTYFNDIADPTVYDPTNDQGQIAQGEFLQVSISPDVSMVLPLENNVEGVSTQETTMPSETQFWYSEIQVLDSQNNVIGGGIGACSTTDFVTWRNEGIMLHYTNLTDPFGVNVNQSMLAMRPKVIFNPTTGQFVMWMHVDNPLNQMGLSGVAIAKYPNGPFRFMTSFYPSAAVEGPGGQPINETHDQTVAVTANQEAFLIQSYYKTVEYWLPRPIMDPLWESVKKPDGSTDFSLNYHRAFFTKDYDNVDDIYLQRFRSEDVPWSITCCDRATNICDPTVVINNEGCPAQYKKQVIGQAQFNQTVLSRYKDPHDINKNYFTPNSVPSHTDWGFQVYNVKTWRGNYFDALSTNITLLMFKIFAGMSSTYDIPPTLDVPYPPASEQATIINTTNPSNIVEFMLDTMGIPMSPTFMRNFDSYDLAHMDSNGDGKLTLDEIATLTTSGMQTLSIESYNEFFIALEALKHEEYRKMDPNQDGQITYTEFSAWVGQDPALVFDRFDMDKSGYLDENELSRLLIDRQLPRLDSIAILLDPDFDGRVYYEMFEQFIFNASTVTFLNYDFDKSGDLNTTEISILESDIGAYFLNPTVFQNLNNTNTSSIHFDTYSQWMTSSASELRDRVQSFKVDNALHPTRPDRMTGPLYVVEQRRAKYLSIAKLTPDFLSTQQLMLEMEGDFDGEGSLLDIAAFTLQLQFPPVTPAIVPFRQYLAPIDIGHYATYWNGREWEPRPSAPAHFTYGSECINQLKNPNCLPCLSQSKYQSPTVMQYQNVLPTLHFCDDDKALDAYLKQFDQEVSITLRFQELAQFTSAGAQPQYSPCVNQTESVPCDVLKVYEGTKTTPWNLAWETRPVNSGTSVKIRAGPIQTTVIGQTFFERFPGRIPEPSYAMCVINSTVLPDEYQNVLGGG</sequence>
<evidence type="ECO:0000256" key="1">
    <source>
        <dbReference type="ARBA" id="ARBA00022837"/>
    </source>
</evidence>
<evidence type="ECO:0000313" key="6">
    <source>
        <dbReference type="Proteomes" id="UP000332933"/>
    </source>
</evidence>
<keyword evidence="1" id="KW-0106">Calcium</keyword>
<evidence type="ECO:0000259" key="3">
    <source>
        <dbReference type="PROSITE" id="PS50222"/>
    </source>
</evidence>
<feature type="signal peptide" evidence="2">
    <location>
        <begin position="1"/>
        <end position="17"/>
    </location>
</feature>
<dbReference type="EMBL" id="CAADRA010007311">
    <property type="protein sequence ID" value="VFU00219.1"/>
    <property type="molecule type" value="Genomic_DNA"/>
</dbReference>
<keyword evidence="6" id="KW-1185">Reference proteome</keyword>
<dbReference type="Gene3D" id="2.115.10.20">
    <property type="entry name" value="Glycosyl hydrolase domain, family 43"/>
    <property type="match status" value="1"/>
</dbReference>
<dbReference type="PROSITE" id="PS50222">
    <property type="entry name" value="EF_HAND_2"/>
    <property type="match status" value="2"/>
</dbReference>
<dbReference type="PROSITE" id="PS00018">
    <property type="entry name" value="EF_HAND_1"/>
    <property type="match status" value="3"/>
</dbReference>
<dbReference type="PANTHER" id="PTHR22925:SF3">
    <property type="entry name" value="GLYCOSYL HYDROLASE FAMILY PROTEIN 43"/>
    <property type="match status" value="1"/>
</dbReference>
<organism evidence="5 6">
    <name type="scientific">Aphanomyces stellatus</name>
    <dbReference type="NCBI Taxonomy" id="120398"/>
    <lineage>
        <taxon>Eukaryota</taxon>
        <taxon>Sar</taxon>
        <taxon>Stramenopiles</taxon>
        <taxon>Oomycota</taxon>
        <taxon>Saprolegniomycetes</taxon>
        <taxon>Saprolegniales</taxon>
        <taxon>Verrucalvaceae</taxon>
        <taxon>Aphanomyces</taxon>
    </lineage>
</organism>
<reference evidence="4" key="2">
    <citation type="submission" date="2019-06" db="EMBL/GenBank/DDBJ databases">
        <title>Genomics analysis of Aphanomyces spp. identifies a new class of oomycete effector associated with host adaptation.</title>
        <authorList>
            <person name="Gaulin E."/>
        </authorList>
    </citation>
    <scope>NUCLEOTIDE SEQUENCE</scope>
    <source>
        <strain evidence="4">CBS 578.67</strain>
    </source>
</reference>